<evidence type="ECO:0000256" key="5">
    <source>
        <dbReference type="PIRSR" id="PIRSR000384-1"/>
    </source>
</evidence>
<dbReference type="GO" id="GO:0032259">
    <property type="term" value="P:methylation"/>
    <property type="evidence" value="ECO:0007669"/>
    <property type="project" value="UniProtKB-KW"/>
</dbReference>
<feature type="binding site" evidence="5">
    <location>
        <position position="125"/>
    </location>
    <ligand>
        <name>S-adenosyl-L-methionine</name>
        <dbReference type="ChEBI" id="CHEBI:59789"/>
    </ligand>
</feature>
<dbReference type="WBParaSite" id="Csp11.Scaffold629.g15779.t1">
    <property type="protein sequence ID" value="Csp11.Scaffold629.g15779.t1"/>
    <property type="gene ID" value="Csp11.Scaffold629.g15779"/>
</dbReference>
<feature type="binding site" evidence="5">
    <location>
        <position position="71"/>
    </location>
    <ligand>
        <name>S-adenosyl-L-methionine</name>
        <dbReference type="ChEBI" id="CHEBI:59789"/>
    </ligand>
</feature>
<dbReference type="AlphaFoldDB" id="A0A1I7U801"/>
<feature type="binding site" evidence="5">
    <location>
        <position position="130"/>
    </location>
    <ligand>
        <name>S-adenosyl-L-methionine</name>
        <dbReference type="ChEBI" id="CHEBI:59789"/>
    </ligand>
</feature>
<organism evidence="6 7">
    <name type="scientific">Caenorhabditis tropicalis</name>
    <dbReference type="NCBI Taxonomy" id="1561998"/>
    <lineage>
        <taxon>Eukaryota</taxon>
        <taxon>Metazoa</taxon>
        <taxon>Ecdysozoa</taxon>
        <taxon>Nematoda</taxon>
        <taxon>Chromadorea</taxon>
        <taxon>Rhabditida</taxon>
        <taxon>Rhabditina</taxon>
        <taxon>Rhabditomorpha</taxon>
        <taxon>Rhabditoidea</taxon>
        <taxon>Rhabditidae</taxon>
        <taxon>Peloderinae</taxon>
        <taxon>Caenorhabditis</taxon>
    </lineage>
</organism>
<evidence type="ECO:0000256" key="4">
    <source>
        <dbReference type="ARBA" id="ARBA00022691"/>
    </source>
</evidence>
<feature type="binding site" evidence="5">
    <location>
        <begin position="103"/>
        <end position="104"/>
    </location>
    <ligand>
        <name>S-adenosyl-L-methionine</name>
        <dbReference type="ChEBI" id="CHEBI:59789"/>
    </ligand>
</feature>
<name>A0A1I7U801_9PELO</name>
<dbReference type="FunFam" id="3.40.50.150:FF:000627">
    <property type="entry name" value="Amine N-MethylTransferase"/>
    <property type="match status" value="1"/>
</dbReference>
<dbReference type="Gene3D" id="3.40.50.150">
    <property type="entry name" value="Vaccinia Virus protein VP39"/>
    <property type="match status" value="1"/>
</dbReference>
<dbReference type="InterPro" id="IPR000940">
    <property type="entry name" value="NNMT_TEMT_trans"/>
</dbReference>
<dbReference type="Pfam" id="PF01234">
    <property type="entry name" value="NNMT_PNMT_TEMT"/>
    <property type="match status" value="1"/>
</dbReference>
<dbReference type="InterPro" id="IPR029063">
    <property type="entry name" value="SAM-dependent_MTases_sf"/>
</dbReference>
<proteinExistence type="inferred from homology"/>
<dbReference type="InterPro" id="IPR053384">
    <property type="entry name" value="SAM-dep_methyltransferase"/>
</dbReference>
<dbReference type="eggNOG" id="ENOG502S2EB">
    <property type="taxonomic scope" value="Eukaryota"/>
</dbReference>
<keyword evidence="3" id="KW-0808">Transferase</keyword>
<reference evidence="7" key="1">
    <citation type="submission" date="2016-11" db="UniProtKB">
        <authorList>
            <consortium name="WormBaseParasite"/>
        </authorList>
    </citation>
    <scope>IDENTIFICATION</scope>
</reference>
<evidence type="ECO:0000256" key="3">
    <source>
        <dbReference type="ARBA" id="ARBA00022679"/>
    </source>
</evidence>
<sequence length="298" mass="33923">MSIFSEALPKSPLFAMTVITETQTNASDESSFPIIQNIPTEVVRELDGEKLLDRTTFFTEFSTNAYLEDFYTKVDDPAMQMVLTFLPNIVARIGKVEKMLDFGAGPTIHVAACFRETANEIHLADYLPQNRDELCQWVNNKSKFNWTVPLRMILTREGQSWDKLARVEQETRDKIINIYHCDVFSNPSVDCPKEIFGQFDALVTIFCVEYCCNTLSEYYSAIKNIASAVKPGGYMIYGGVFEETWCSFGGRKFTCLYITKEVMLDALAKAGFHVEENDRGCVLYEINGMFMVSAKKQF</sequence>
<keyword evidence="2" id="KW-0489">Methyltransferase</keyword>
<dbReference type="GO" id="GO:0008170">
    <property type="term" value="F:N-methyltransferase activity"/>
    <property type="evidence" value="ECO:0007669"/>
    <property type="project" value="TreeGrafter"/>
</dbReference>
<keyword evidence="6" id="KW-1185">Reference proteome</keyword>
<feature type="binding site" evidence="5">
    <location>
        <begin position="182"/>
        <end position="183"/>
    </location>
    <ligand>
        <name>S-adenosyl-L-methionine</name>
        <dbReference type="ChEBI" id="CHEBI:59789"/>
    </ligand>
</feature>
<dbReference type="Proteomes" id="UP000095282">
    <property type="component" value="Unplaced"/>
</dbReference>
<dbReference type="SUPFAM" id="SSF53335">
    <property type="entry name" value="S-adenosyl-L-methionine-dependent methyltransferases"/>
    <property type="match status" value="1"/>
</dbReference>
<accession>A0A1I7U801</accession>
<comment type="similarity">
    <text evidence="1">Belongs to the class I-like SAM-binding methyltransferase superfamily. NNMT/PNMT/TEMT family.</text>
</comment>
<evidence type="ECO:0000313" key="6">
    <source>
        <dbReference type="Proteomes" id="UP000095282"/>
    </source>
</evidence>
<dbReference type="PANTHER" id="PTHR10867:SF39">
    <property type="entry name" value="NICOTINAMIDE N-METHYLTRANSFERASE-LIKE"/>
    <property type="match status" value="1"/>
</dbReference>
<feature type="binding site" evidence="5">
    <location>
        <position position="66"/>
    </location>
    <ligand>
        <name>S-adenosyl-L-methionine</name>
        <dbReference type="ChEBI" id="CHEBI:59789"/>
    </ligand>
</feature>
<protein>
    <submittedName>
        <fullName evidence="7">Nicotinamide N-methyltransferase-like</fullName>
    </submittedName>
</protein>
<evidence type="ECO:0000313" key="7">
    <source>
        <dbReference type="WBParaSite" id="Csp11.Scaffold629.g15779.t1"/>
    </source>
</evidence>
<evidence type="ECO:0000256" key="1">
    <source>
        <dbReference type="ARBA" id="ARBA00007996"/>
    </source>
</evidence>
<dbReference type="GO" id="GO:0005829">
    <property type="term" value="C:cytosol"/>
    <property type="evidence" value="ECO:0007669"/>
    <property type="project" value="TreeGrafter"/>
</dbReference>
<dbReference type="STRING" id="1561998.A0A1I7U801"/>
<evidence type="ECO:0000256" key="2">
    <source>
        <dbReference type="ARBA" id="ARBA00022603"/>
    </source>
</evidence>
<dbReference type="NCBIfam" id="NF041360">
    <property type="entry name" value="GntF_guanitoxin"/>
    <property type="match status" value="1"/>
</dbReference>
<dbReference type="PROSITE" id="PS51681">
    <property type="entry name" value="SAM_MT_NNMT_PNMT_TEMT"/>
    <property type="match status" value="1"/>
</dbReference>
<dbReference type="PANTHER" id="PTHR10867">
    <property type="entry name" value="NNMT/PNMT/TEMT FAMILY MEMBER"/>
    <property type="match status" value="1"/>
</dbReference>
<keyword evidence="4 5" id="KW-0949">S-adenosyl-L-methionine</keyword>
<dbReference type="PIRSF" id="PIRSF000384">
    <property type="entry name" value="PNMTase"/>
    <property type="match status" value="1"/>
</dbReference>